<dbReference type="InterPro" id="IPR050352">
    <property type="entry name" value="ABCG_transporters"/>
</dbReference>
<reference evidence="19" key="1">
    <citation type="submission" date="2023-03" db="EMBL/GenBank/DDBJ databases">
        <title>Electrophorus voltai genome.</title>
        <authorList>
            <person name="Bian C."/>
        </authorList>
    </citation>
    <scope>NUCLEOTIDE SEQUENCE</scope>
    <source>
        <strain evidence="19">CB-2022</strain>
        <tissue evidence="19">Muscle</tissue>
    </source>
</reference>
<feature type="region of interest" description="Disordered" evidence="16">
    <location>
        <begin position="45"/>
        <end position="65"/>
    </location>
</feature>
<organism evidence="19 20">
    <name type="scientific">Electrophorus voltai</name>
    <dbReference type="NCBI Taxonomy" id="2609070"/>
    <lineage>
        <taxon>Eukaryota</taxon>
        <taxon>Metazoa</taxon>
        <taxon>Chordata</taxon>
        <taxon>Craniata</taxon>
        <taxon>Vertebrata</taxon>
        <taxon>Euteleostomi</taxon>
        <taxon>Actinopterygii</taxon>
        <taxon>Neopterygii</taxon>
        <taxon>Teleostei</taxon>
        <taxon>Ostariophysi</taxon>
        <taxon>Gymnotiformes</taxon>
        <taxon>Gymnotoidei</taxon>
        <taxon>Gymnotidae</taxon>
        <taxon>Electrophorus</taxon>
    </lineage>
</organism>
<evidence type="ECO:0000256" key="11">
    <source>
        <dbReference type="ARBA" id="ARBA00022989"/>
    </source>
</evidence>
<dbReference type="GO" id="GO:0033344">
    <property type="term" value="P:cholesterol efflux"/>
    <property type="evidence" value="ECO:0007669"/>
    <property type="project" value="TreeGrafter"/>
</dbReference>
<dbReference type="InterPro" id="IPR003439">
    <property type="entry name" value="ABC_transporter-like_ATP-bd"/>
</dbReference>
<keyword evidence="20" id="KW-1185">Reference proteome</keyword>
<name>A0AAD8Z225_9TELE</name>
<feature type="transmembrane region" description="Helical" evidence="17">
    <location>
        <begin position="632"/>
        <end position="651"/>
    </location>
</feature>
<evidence type="ECO:0000259" key="18">
    <source>
        <dbReference type="PROSITE" id="PS50893"/>
    </source>
</evidence>
<dbReference type="PANTHER" id="PTHR48041">
    <property type="entry name" value="ABC TRANSPORTER G FAMILY MEMBER 28"/>
    <property type="match status" value="1"/>
</dbReference>
<feature type="region of interest" description="Disordered" evidence="16">
    <location>
        <begin position="924"/>
        <end position="949"/>
    </location>
</feature>
<dbReference type="Proteomes" id="UP001239994">
    <property type="component" value="Unassembled WGS sequence"/>
</dbReference>
<feature type="transmembrane region" description="Helical" evidence="17">
    <location>
        <begin position="566"/>
        <end position="589"/>
    </location>
</feature>
<dbReference type="InterPro" id="IPR022780">
    <property type="entry name" value="Dynein_light_int_chain"/>
</dbReference>
<feature type="transmembrane region" description="Helical" evidence="17">
    <location>
        <begin position="488"/>
        <end position="507"/>
    </location>
</feature>
<evidence type="ECO:0000256" key="17">
    <source>
        <dbReference type="SAM" id="Phobius"/>
    </source>
</evidence>
<dbReference type="PANTHER" id="PTHR48041:SF113">
    <property type="entry name" value="ATP-BINDING CASSETTE SUB-FAMILY G MEMBER 5"/>
    <property type="match status" value="1"/>
</dbReference>
<dbReference type="FunFam" id="3.40.50.300:FF:003269">
    <property type="entry name" value="ATP binding cassette subfamily G member 5"/>
    <property type="match status" value="1"/>
</dbReference>
<evidence type="ECO:0000256" key="13">
    <source>
        <dbReference type="ARBA" id="ARBA00023136"/>
    </source>
</evidence>
<sequence length="1137" mass="126188">CSPAVPRSRSRFLNRTRSCRTWHLVGASGGVADWGLRPLGLGWKPPRWNGHTGTRGDLGETASKSGNQQVVGSMRDSYSMQTGCLKNGKSESFKFVSEKRTSKQNPPLPAQRQPSCSLSVKKVSYTVRSAFMYSGIIFCLLSAVFAACVSEHVGPWWNLSSYRKKWTRQILNEVMLHVDSGQILGILGNSGSGKTTLLDAIAGRIGKSGTLTGEVFLNGRKIKQDQFQECFSYVLQSDNLLSYLTVEETLTFTAQLALRWHSAQAIRKKVDAVMAELSLSHVAHSVIGGRIFPGISGGERRRVSIASQLLQDPKVILLDEPTTGLDSMTANQIVVLLAELAKRDRIVIVTIHQPRSELFRIFSRIAIMSCGELVFCGQPEEMVDFFSICGYECPEYCNPFDIYVDLTSVDTRCSEREAATYRRMHDITSAYQSSAIYQSMVDRIEKSCQHPDKPVIPFKSKESPNCISKLGVLVRRTVRNLSRDRMGVLMRLSQNLIYGLFIAFFVINLDNDITKGAVQDRIGIIYQCVGASPYTGMLNAVALFPALRAIADQESKDGLYQKWQILLAYIIHILPFSIVSVFVFTSFLYWTVGMNPDPWRFMCFTAVIMVPHITGELLTLVLLGVIQDPNMVNSGVALLNIAGIMVGSGFLRGTQQMPLVFQWLSYLTFQKYGCELLIVTEFYGLNFTCGMNAGFPEACLIKDGNLVIEQGYPGALSRYTQDFLLLYAFLPALILLGVISFKIRDYLLTSVWLNENFAINVPYGPSALTDALVISVVFLRSAHTLWDLAAAEVRAEEEGTCGDEAEKDAHAGCERTVVFMGSKAGGKTTILLRFLDRDEAPKPTLALEYTFGRRARGHNTPKDIAHLWELGGGMSLADLVQIPITSPHVSDLSVVLVVDLSKPSALWGTVEKLLHTALSQVEKASALPQRPRESGRHHQQGQQSRGLRILPKEHPDRELISPFPVPLLLIGSKFDVFQDFESEKRKVICKTLRFLAHYYGASLIFTSSKSETTMSKARSFVSHLAFGTERGKSVSTDPSKPLVVPAGMDSLSQIGSPATVDVDIGTLHARNPLDLWKKVFERVFPPESTKEHAELKDPARDPQYKEPLIDSMRAQKDQQQMGLLAQLHCVSRSKSTV</sequence>
<evidence type="ECO:0000256" key="3">
    <source>
        <dbReference type="ARBA" id="ARBA00005814"/>
    </source>
</evidence>
<evidence type="ECO:0000256" key="14">
    <source>
        <dbReference type="ARBA" id="ARBA00023175"/>
    </source>
</evidence>
<keyword evidence="6" id="KW-0963">Cytoplasm</keyword>
<dbReference type="Pfam" id="PF01061">
    <property type="entry name" value="ABC2_membrane"/>
    <property type="match status" value="1"/>
</dbReference>
<dbReference type="GO" id="GO:0030286">
    <property type="term" value="C:dynein complex"/>
    <property type="evidence" value="ECO:0007669"/>
    <property type="project" value="UniProtKB-KW"/>
</dbReference>
<comment type="subcellular location">
    <subcellularLocation>
        <location evidence="2">Cytoplasm</location>
        <location evidence="2">Cytoskeleton</location>
    </subcellularLocation>
    <subcellularLocation>
        <location evidence="1">Membrane</location>
        <topology evidence="1">Multi-pass membrane protein</topology>
    </subcellularLocation>
</comment>
<dbReference type="AlphaFoldDB" id="A0AAD8Z225"/>
<evidence type="ECO:0000256" key="5">
    <source>
        <dbReference type="ARBA" id="ARBA00022448"/>
    </source>
</evidence>
<evidence type="ECO:0000256" key="10">
    <source>
        <dbReference type="ARBA" id="ARBA00022840"/>
    </source>
</evidence>
<feature type="non-terminal residue" evidence="19">
    <location>
        <position position="1"/>
    </location>
</feature>
<evidence type="ECO:0000313" key="19">
    <source>
        <dbReference type="EMBL" id="KAK1791517.1"/>
    </source>
</evidence>
<evidence type="ECO:0000256" key="4">
    <source>
        <dbReference type="ARBA" id="ARBA00006831"/>
    </source>
</evidence>
<dbReference type="Gene3D" id="3.40.50.300">
    <property type="entry name" value="P-loop containing nucleotide triphosphate hydrolases"/>
    <property type="match status" value="2"/>
</dbReference>
<keyword evidence="11 17" id="KW-1133">Transmembrane helix</keyword>
<dbReference type="GO" id="GO:0016324">
    <property type="term" value="C:apical plasma membrane"/>
    <property type="evidence" value="ECO:0007669"/>
    <property type="project" value="TreeGrafter"/>
</dbReference>
<dbReference type="SUPFAM" id="SSF52540">
    <property type="entry name" value="P-loop containing nucleoside triphosphate hydrolases"/>
    <property type="match status" value="2"/>
</dbReference>
<comment type="similarity">
    <text evidence="4">Belongs to the dynein light intermediate chain family.</text>
</comment>
<keyword evidence="8" id="KW-0493">Microtubule</keyword>
<keyword evidence="10" id="KW-0067">ATP-binding</keyword>
<dbReference type="GO" id="GO:0005874">
    <property type="term" value="C:microtubule"/>
    <property type="evidence" value="ECO:0007669"/>
    <property type="project" value="UniProtKB-KW"/>
</dbReference>
<evidence type="ECO:0000256" key="16">
    <source>
        <dbReference type="SAM" id="MobiDB-lite"/>
    </source>
</evidence>
<dbReference type="PROSITE" id="PS50893">
    <property type="entry name" value="ABC_TRANSPORTER_2"/>
    <property type="match status" value="1"/>
</dbReference>
<evidence type="ECO:0000256" key="15">
    <source>
        <dbReference type="ARBA" id="ARBA00023212"/>
    </source>
</evidence>
<feature type="domain" description="ABC transporter" evidence="18">
    <location>
        <begin position="154"/>
        <end position="395"/>
    </location>
</feature>
<keyword evidence="9" id="KW-0547">Nucleotide-binding</keyword>
<evidence type="ECO:0000256" key="9">
    <source>
        <dbReference type="ARBA" id="ARBA00022741"/>
    </source>
</evidence>
<comment type="caution">
    <text evidence="19">The sequence shown here is derived from an EMBL/GenBank/DDBJ whole genome shotgun (WGS) entry which is preliminary data.</text>
</comment>
<accession>A0AAD8Z225</accession>
<dbReference type="GO" id="GO:0140359">
    <property type="term" value="F:ABC-type transporter activity"/>
    <property type="evidence" value="ECO:0007669"/>
    <property type="project" value="InterPro"/>
</dbReference>
<evidence type="ECO:0000256" key="7">
    <source>
        <dbReference type="ARBA" id="ARBA00022692"/>
    </source>
</evidence>
<gene>
    <name evidence="19" type="ORF">P4O66_013520</name>
</gene>
<keyword evidence="14" id="KW-0505">Motor protein</keyword>
<evidence type="ECO:0000256" key="1">
    <source>
        <dbReference type="ARBA" id="ARBA00004141"/>
    </source>
</evidence>
<dbReference type="Pfam" id="PF00005">
    <property type="entry name" value="ABC_tran"/>
    <property type="match status" value="1"/>
</dbReference>
<dbReference type="CDD" id="cd03234">
    <property type="entry name" value="ABCG_White"/>
    <property type="match status" value="1"/>
</dbReference>
<feature type="transmembrane region" description="Helical" evidence="17">
    <location>
        <begin position="130"/>
        <end position="149"/>
    </location>
</feature>
<keyword evidence="13 17" id="KW-0472">Membrane</keyword>
<feature type="transmembrane region" description="Helical" evidence="17">
    <location>
        <begin position="723"/>
        <end position="741"/>
    </location>
</feature>
<evidence type="ECO:0000313" key="20">
    <source>
        <dbReference type="Proteomes" id="UP001239994"/>
    </source>
</evidence>
<dbReference type="GO" id="GO:0016887">
    <property type="term" value="F:ATP hydrolysis activity"/>
    <property type="evidence" value="ECO:0007669"/>
    <property type="project" value="InterPro"/>
</dbReference>
<dbReference type="PROSITE" id="PS00211">
    <property type="entry name" value="ABC_TRANSPORTER_1"/>
    <property type="match status" value="1"/>
</dbReference>
<dbReference type="InterPro" id="IPR017871">
    <property type="entry name" value="ABC_transporter-like_CS"/>
</dbReference>
<protein>
    <recommendedName>
        <fullName evidence="18">ABC transporter domain-containing protein</fullName>
    </recommendedName>
</protein>
<dbReference type="InterPro" id="IPR027417">
    <property type="entry name" value="P-loop_NTPase"/>
</dbReference>
<keyword evidence="7 17" id="KW-0812">Transmembrane</keyword>
<evidence type="ECO:0000256" key="2">
    <source>
        <dbReference type="ARBA" id="ARBA00004245"/>
    </source>
</evidence>
<keyword evidence="15" id="KW-0206">Cytoskeleton</keyword>
<evidence type="ECO:0000256" key="8">
    <source>
        <dbReference type="ARBA" id="ARBA00022701"/>
    </source>
</evidence>
<comment type="similarity">
    <text evidence="3">Belongs to the ABC transporter superfamily. ABCG family. Eye pigment precursor importer (TC 3.A.1.204) subfamily.</text>
</comment>
<dbReference type="EMBL" id="JAROKS010000020">
    <property type="protein sequence ID" value="KAK1791517.1"/>
    <property type="molecule type" value="Genomic_DNA"/>
</dbReference>
<dbReference type="Pfam" id="PF05783">
    <property type="entry name" value="DLIC"/>
    <property type="match status" value="1"/>
</dbReference>
<dbReference type="SMART" id="SM00382">
    <property type="entry name" value="AAA"/>
    <property type="match status" value="1"/>
</dbReference>
<dbReference type="GO" id="GO:0005524">
    <property type="term" value="F:ATP binding"/>
    <property type="evidence" value="ECO:0007669"/>
    <property type="project" value="UniProtKB-KW"/>
</dbReference>
<dbReference type="GO" id="GO:0043190">
    <property type="term" value="C:ATP-binding cassette (ABC) transporter complex"/>
    <property type="evidence" value="ECO:0007669"/>
    <property type="project" value="TreeGrafter"/>
</dbReference>
<keyword evidence="12" id="KW-0243">Dynein</keyword>
<dbReference type="InterPro" id="IPR013525">
    <property type="entry name" value="ABC2_TM"/>
</dbReference>
<proteinExistence type="inferred from homology"/>
<keyword evidence="5" id="KW-0813">Transport</keyword>
<evidence type="ECO:0000256" key="6">
    <source>
        <dbReference type="ARBA" id="ARBA00022490"/>
    </source>
</evidence>
<dbReference type="InterPro" id="IPR003593">
    <property type="entry name" value="AAA+_ATPase"/>
</dbReference>
<feature type="transmembrane region" description="Helical" evidence="17">
    <location>
        <begin position="601"/>
        <end position="626"/>
    </location>
</feature>
<evidence type="ECO:0000256" key="12">
    <source>
        <dbReference type="ARBA" id="ARBA00023017"/>
    </source>
</evidence>
<dbReference type="GO" id="GO:0042632">
    <property type="term" value="P:cholesterol homeostasis"/>
    <property type="evidence" value="ECO:0007669"/>
    <property type="project" value="TreeGrafter"/>
</dbReference>